<dbReference type="Proteomes" id="UP000288079">
    <property type="component" value="Unassembled WGS sequence"/>
</dbReference>
<organism evidence="1 2">
    <name type="scientific">Bacteroides faecalis</name>
    <dbReference type="NCBI Taxonomy" id="2447885"/>
    <lineage>
        <taxon>Bacteria</taxon>
        <taxon>Pseudomonadati</taxon>
        <taxon>Bacteroidota</taxon>
        <taxon>Bacteroidia</taxon>
        <taxon>Bacteroidales</taxon>
        <taxon>Bacteroidaceae</taxon>
        <taxon>Bacteroides</taxon>
    </lineage>
</organism>
<gene>
    <name evidence="1" type="ORF">KGMB02408_12810</name>
</gene>
<dbReference type="AlphaFoldDB" id="A0A401LS11"/>
<sequence>MIRVNRPNDIVEMYSAVDKTILVEAEDSKGQVVYFSSLKIGKNEMYQLPLNNTELGDVTIKIEFISDNIDSK</sequence>
<dbReference type="EMBL" id="BHWB01000003">
    <property type="protein sequence ID" value="GCB34336.1"/>
    <property type="molecule type" value="Genomic_DNA"/>
</dbReference>
<evidence type="ECO:0000313" key="1">
    <source>
        <dbReference type="EMBL" id="GCB34336.1"/>
    </source>
</evidence>
<keyword evidence="2" id="KW-1185">Reference proteome</keyword>
<evidence type="ECO:0000313" key="2">
    <source>
        <dbReference type="Proteomes" id="UP000288079"/>
    </source>
</evidence>
<protein>
    <submittedName>
        <fullName evidence="1">Uncharacterized protein</fullName>
    </submittedName>
</protein>
<accession>A0A401LS11</accession>
<proteinExistence type="predicted"/>
<name>A0A401LS11_9BACE</name>
<comment type="caution">
    <text evidence="1">The sequence shown here is derived from an EMBL/GenBank/DDBJ whole genome shotgun (WGS) entry which is preliminary data.</text>
</comment>
<reference evidence="1 2" key="1">
    <citation type="submission" date="2018-10" db="EMBL/GenBank/DDBJ databases">
        <title>Draft Genome Sequence of Bacteroides sp. KCTC 15687.</title>
        <authorList>
            <person name="Yu S.Y."/>
            <person name="Kim J.S."/>
            <person name="Oh B.S."/>
            <person name="Park S.H."/>
            <person name="Kang S.W."/>
            <person name="Park J.E."/>
            <person name="Choi S.H."/>
            <person name="Han K.I."/>
            <person name="Lee K.C."/>
            <person name="Eom M.K."/>
            <person name="Suh M.K."/>
            <person name="Lee D.H."/>
            <person name="Yoon H."/>
            <person name="Kim B."/>
            <person name="Yang S.J."/>
            <person name="Lee J.S."/>
            <person name="Lee J.H."/>
        </authorList>
    </citation>
    <scope>NUCLEOTIDE SEQUENCE [LARGE SCALE GENOMIC DNA]</scope>
    <source>
        <strain evidence="1 2">KCTC 15687</strain>
    </source>
</reference>